<evidence type="ECO:0000256" key="2">
    <source>
        <dbReference type="ARBA" id="ARBA00022692"/>
    </source>
</evidence>
<sequence>MADAMPYLTIGCQAVVAVTFARSCAAKAAGRDAFADFRRWLSGALRVPAALAAPVAAGAVIAEAAAAAALLVPPLVPIGFLAAVLLLAVFTVAVVSMIRRRVRVPCRCFGAGRRPPGVPHAVRNLVLLTAASIGAVTALAGDGPPPADAAAALAALAGAAAALLLIDLEEIIDLVRPLAVTSEESP</sequence>
<keyword evidence="4 5" id="KW-0472">Membrane</keyword>
<feature type="domain" description="Methylamine utilisation protein MauE" evidence="6">
    <location>
        <begin position="5"/>
        <end position="135"/>
    </location>
</feature>
<evidence type="ECO:0000256" key="5">
    <source>
        <dbReference type="SAM" id="Phobius"/>
    </source>
</evidence>
<protein>
    <recommendedName>
        <fullName evidence="6">Methylamine utilisation protein MauE domain-containing protein</fullName>
    </recommendedName>
</protein>
<evidence type="ECO:0000259" key="6">
    <source>
        <dbReference type="Pfam" id="PF07291"/>
    </source>
</evidence>
<dbReference type="RefSeq" id="WP_344592199.1">
    <property type="nucleotide sequence ID" value="NZ_BAAARW010000020.1"/>
</dbReference>
<comment type="subcellular location">
    <subcellularLocation>
        <location evidence="1">Membrane</location>
        <topology evidence="1">Multi-pass membrane protein</topology>
    </subcellularLocation>
</comment>
<feature type="transmembrane region" description="Helical" evidence="5">
    <location>
        <begin position="78"/>
        <end position="98"/>
    </location>
</feature>
<evidence type="ECO:0000256" key="4">
    <source>
        <dbReference type="ARBA" id="ARBA00023136"/>
    </source>
</evidence>
<dbReference type="InterPro" id="IPR009908">
    <property type="entry name" value="Methylamine_util_MauE"/>
</dbReference>
<keyword evidence="8" id="KW-1185">Reference proteome</keyword>
<gene>
    <name evidence="7" type="ORF">GCM10010191_51180</name>
</gene>
<feature type="transmembrane region" description="Helical" evidence="5">
    <location>
        <begin position="147"/>
        <end position="166"/>
    </location>
</feature>
<feature type="transmembrane region" description="Helical" evidence="5">
    <location>
        <begin position="47"/>
        <end position="72"/>
    </location>
</feature>
<evidence type="ECO:0000256" key="1">
    <source>
        <dbReference type="ARBA" id="ARBA00004141"/>
    </source>
</evidence>
<keyword evidence="2 5" id="KW-0812">Transmembrane</keyword>
<name>A0ABN3JI69_9ACTN</name>
<dbReference type="Pfam" id="PF07291">
    <property type="entry name" value="MauE"/>
    <property type="match status" value="1"/>
</dbReference>
<proteinExistence type="predicted"/>
<comment type="caution">
    <text evidence="7">The sequence shown here is derived from an EMBL/GenBank/DDBJ whole genome shotgun (WGS) entry which is preliminary data.</text>
</comment>
<reference evidence="7 8" key="1">
    <citation type="journal article" date="2019" name="Int. J. Syst. Evol. Microbiol.">
        <title>The Global Catalogue of Microorganisms (GCM) 10K type strain sequencing project: providing services to taxonomists for standard genome sequencing and annotation.</title>
        <authorList>
            <consortium name="The Broad Institute Genomics Platform"/>
            <consortium name="The Broad Institute Genome Sequencing Center for Infectious Disease"/>
            <person name="Wu L."/>
            <person name="Ma J."/>
        </authorList>
    </citation>
    <scope>NUCLEOTIDE SEQUENCE [LARGE SCALE GENOMIC DNA]</scope>
    <source>
        <strain evidence="7 8">JCM 3325</strain>
    </source>
</reference>
<keyword evidence="3 5" id="KW-1133">Transmembrane helix</keyword>
<evidence type="ECO:0000313" key="8">
    <source>
        <dbReference type="Proteomes" id="UP001501231"/>
    </source>
</evidence>
<evidence type="ECO:0000256" key="3">
    <source>
        <dbReference type="ARBA" id="ARBA00022989"/>
    </source>
</evidence>
<feature type="transmembrane region" description="Helical" evidence="5">
    <location>
        <begin position="121"/>
        <end position="141"/>
    </location>
</feature>
<dbReference type="EMBL" id="BAAARW010000020">
    <property type="protein sequence ID" value="GAA2431219.1"/>
    <property type="molecule type" value="Genomic_DNA"/>
</dbReference>
<dbReference type="Proteomes" id="UP001501231">
    <property type="component" value="Unassembled WGS sequence"/>
</dbReference>
<evidence type="ECO:0000313" key="7">
    <source>
        <dbReference type="EMBL" id="GAA2431219.1"/>
    </source>
</evidence>
<accession>A0ABN3JI69</accession>
<organism evidence="7 8">
    <name type="scientific">Actinomadura vinacea</name>
    <dbReference type="NCBI Taxonomy" id="115336"/>
    <lineage>
        <taxon>Bacteria</taxon>
        <taxon>Bacillati</taxon>
        <taxon>Actinomycetota</taxon>
        <taxon>Actinomycetes</taxon>
        <taxon>Streptosporangiales</taxon>
        <taxon>Thermomonosporaceae</taxon>
        <taxon>Actinomadura</taxon>
    </lineage>
</organism>